<sequence>MIWPLHIAVNTLSNSSPGEVTFSPVKNPVPSSSLTNLYNGYDLQALILFGIANVPSSRDRPELVGASASKDKWRCKGRRCMQRRTLYRLLENLEGWSSPFTPMVRTFLATWLTVFFTVDLMFSSKYLKSMDWHRATKNEVDMSFKISTASDVFLAEINPKEFTSWLCCSAL</sequence>
<name>A0A118K5R3_CYNCS</name>
<gene>
    <name evidence="1" type="ORF">Ccrd_012105</name>
</gene>
<accession>A0A118K5R3</accession>
<comment type="caution">
    <text evidence="1">The sequence shown here is derived from an EMBL/GenBank/DDBJ whole genome shotgun (WGS) entry which is preliminary data.</text>
</comment>
<dbReference type="EMBL" id="LEKV01001058">
    <property type="protein sequence ID" value="KVI09498.1"/>
    <property type="molecule type" value="Genomic_DNA"/>
</dbReference>
<evidence type="ECO:0000313" key="1">
    <source>
        <dbReference type="EMBL" id="KVI09498.1"/>
    </source>
</evidence>
<dbReference type="Proteomes" id="UP000243975">
    <property type="component" value="Unassembled WGS sequence"/>
</dbReference>
<dbReference type="Gramene" id="KVI09498">
    <property type="protein sequence ID" value="KVI09498"/>
    <property type="gene ID" value="Ccrd_012105"/>
</dbReference>
<dbReference type="AlphaFoldDB" id="A0A118K5R3"/>
<evidence type="ECO:0000313" key="2">
    <source>
        <dbReference type="Proteomes" id="UP000243975"/>
    </source>
</evidence>
<proteinExistence type="predicted"/>
<keyword evidence="2" id="KW-1185">Reference proteome</keyword>
<protein>
    <submittedName>
        <fullName evidence="1">Uncharacterized protein</fullName>
    </submittedName>
</protein>
<reference evidence="1 2" key="1">
    <citation type="journal article" date="2016" name="Sci. Rep.">
        <title>The genome sequence of the outbreeding globe artichoke constructed de novo incorporating a phase-aware low-pass sequencing strategy of F1 progeny.</title>
        <authorList>
            <person name="Scaglione D."/>
            <person name="Reyes-Chin-Wo S."/>
            <person name="Acquadro A."/>
            <person name="Froenicke L."/>
            <person name="Portis E."/>
            <person name="Beitel C."/>
            <person name="Tirone M."/>
            <person name="Mauro R."/>
            <person name="Lo Monaco A."/>
            <person name="Mauromicale G."/>
            <person name="Faccioli P."/>
            <person name="Cattivelli L."/>
            <person name="Rieseberg L."/>
            <person name="Michelmore R."/>
            <person name="Lanteri S."/>
        </authorList>
    </citation>
    <scope>NUCLEOTIDE SEQUENCE [LARGE SCALE GENOMIC DNA]</scope>
    <source>
        <strain evidence="1">2C</strain>
    </source>
</reference>
<organism evidence="1 2">
    <name type="scientific">Cynara cardunculus var. scolymus</name>
    <name type="common">Globe artichoke</name>
    <name type="synonym">Cynara scolymus</name>
    <dbReference type="NCBI Taxonomy" id="59895"/>
    <lineage>
        <taxon>Eukaryota</taxon>
        <taxon>Viridiplantae</taxon>
        <taxon>Streptophyta</taxon>
        <taxon>Embryophyta</taxon>
        <taxon>Tracheophyta</taxon>
        <taxon>Spermatophyta</taxon>
        <taxon>Magnoliopsida</taxon>
        <taxon>eudicotyledons</taxon>
        <taxon>Gunneridae</taxon>
        <taxon>Pentapetalae</taxon>
        <taxon>asterids</taxon>
        <taxon>campanulids</taxon>
        <taxon>Asterales</taxon>
        <taxon>Asteraceae</taxon>
        <taxon>Carduoideae</taxon>
        <taxon>Cardueae</taxon>
        <taxon>Carduinae</taxon>
        <taxon>Cynara</taxon>
    </lineage>
</organism>